<dbReference type="CDD" id="cd05907">
    <property type="entry name" value="VL_LC_FACS_like"/>
    <property type="match status" value="1"/>
</dbReference>
<keyword evidence="2" id="KW-0067">ATP-binding</keyword>
<evidence type="ECO:0000256" key="3">
    <source>
        <dbReference type="SAM" id="MobiDB-lite"/>
    </source>
</evidence>
<keyword evidence="1" id="KW-0547">Nucleotide-binding</keyword>
<evidence type="ECO:0000256" key="1">
    <source>
        <dbReference type="ARBA" id="ARBA00022741"/>
    </source>
</evidence>
<dbReference type="Pfam" id="PF23562">
    <property type="entry name" value="AMP-binding_C_3"/>
    <property type="match status" value="1"/>
</dbReference>
<proteinExistence type="predicted"/>
<dbReference type="InterPro" id="IPR042099">
    <property type="entry name" value="ANL_N_sf"/>
</dbReference>
<dbReference type="Proteomes" id="UP000290624">
    <property type="component" value="Unassembled WGS sequence"/>
</dbReference>
<reference evidence="5 6" key="1">
    <citation type="submission" date="2018-01" db="EMBL/GenBank/DDBJ databases">
        <title>Lactibacter flavus gen. nov., sp. nov., a novel bacterium of the family Propionibacteriaceae isolated from raw milk and dairy products.</title>
        <authorList>
            <person name="Wenning M."/>
            <person name="Breitenwieser F."/>
            <person name="Huptas C."/>
            <person name="von Neubeck M."/>
            <person name="Busse H.-J."/>
            <person name="Scherer S."/>
        </authorList>
    </citation>
    <scope>NUCLEOTIDE SEQUENCE [LARGE SCALE GENOMIC DNA]</scope>
    <source>
        <strain evidence="5 6">VG341</strain>
    </source>
</reference>
<dbReference type="RefSeq" id="WP_129458436.1">
    <property type="nucleotide sequence ID" value="NZ_PPCV01000004.1"/>
</dbReference>
<dbReference type="Gene3D" id="3.40.50.12780">
    <property type="entry name" value="N-terminal domain of ligase-like"/>
    <property type="match status" value="1"/>
</dbReference>
<protein>
    <submittedName>
        <fullName evidence="5">Long-chain fatty acid--CoA ligase</fullName>
    </submittedName>
</protein>
<evidence type="ECO:0000256" key="2">
    <source>
        <dbReference type="ARBA" id="ARBA00022840"/>
    </source>
</evidence>
<name>A0A4Q2EFE6_9ACTN</name>
<dbReference type="InterPro" id="IPR000873">
    <property type="entry name" value="AMP-dep_synth/lig_dom"/>
</dbReference>
<dbReference type="OrthoDB" id="9803968at2"/>
<evidence type="ECO:0000313" key="6">
    <source>
        <dbReference type="Proteomes" id="UP000290624"/>
    </source>
</evidence>
<feature type="domain" description="AMP-dependent synthetase/ligase" evidence="4">
    <location>
        <begin position="30"/>
        <end position="437"/>
    </location>
</feature>
<evidence type="ECO:0000313" key="5">
    <source>
        <dbReference type="EMBL" id="RXW32227.1"/>
    </source>
</evidence>
<accession>A0A4Q2EFE6</accession>
<sequence length="626" mass="67195">MSERLVEVSTPARIVDDPRRIVSDLLIARVEQAPRHPAFRVRVDPQLSEDPDRDVSTEEFHALVVAVAKGLVAMGVRRGDTVGIQGPTGYPWAVADMACLWVGAVVVPLFDSAAADQVGYAVTNARMAWAFASTPAQRAVRRGHRPPGGDPLTVWSLGFGPDGMGLLIDAGRAVEDAELEQRRTTNTAQDDATLVYTSGTEGHPKGVRITHANLVGQVLNIGAEYADVVREDGRTVIFLPLAHVLARGLQLICLAGGMTISYEADPGRAVAALAKVHPTFLVVVPRVLQKIAERIAATAQAKHLGWLWRRAERTAIAYGRHVQSAPTARPPVGLRLRWRLYDRLFYARVRELMGGSLDYVLCGAAPLGAELGLLFAGMGVEVIEGYGLTETTAPLTGNRPGDHRAGTVGRPEPGHTVRISAEGEILARGVGVSPGYWDPRDDQDAYVDGFLRTGDLGSFDADGRLVITGRLKDVIVTAGGKTISPQGWQSDAEAEALIAHAVVVGDSRPYPAALIFLDQDELDRQGLGAHAVPGLLWPVSEPRVLARIDAAVERANARVSGPERVKRYAAYSVDLVPGGAWVTPTMKLRRAHLLAAMASQVDALYAQGRELPGAGPLHDRNRKEPS</sequence>
<evidence type="ECO:0000259" key="4">
    <source>
        <dbReference type="Pfam" id="PF00501"/>
    </source>
</evidence>
<dbReference type="GO" id="GO:0004467">
    <property type="term" value="F:long-chain fatty acid-CoA ligase activity"/>
    <property type="evidence" value="ECO:0007669"/>
    <property type="project" value="TreeGrafter"/>
</dbReference>
<organism evidence="5 6">
    <name type="scientific">Propioniciclava flava</name>
    <dbReference type="NCBI Taxonomy" id="2072026"/>
    <lineage>
        <taxon>Bacteria</taxon>
        <taxon>Bacillati</taxon>
        <taxon>Actinomycetota</taxon>
        <taxon>Actinomycetes</taxon>
        <taxon>Propionibacteriales</taxon>
        <taxon>Propionibacteriaceae</taxon>
        <taxon>Propioniciclava</taxon>
    </lineage>
</organism>
<dbReference type="SUPFAM" id="SSF56801">
    <property type="entry name" value="Acetyl-CoA synthetase-like"/>
    <property type="match status" value="1"/>
</dbReference>
<keyword evidence="6" id="KW-1185">Reference proteome</keyword>
<dbReference type="PANTHER" id="PTHR43272:SF33">
    <property type="entry name" value="AMP-BINDING DOMAIN-CONTAINING PROTEIN-RELATED"/>
    <property type="match status" value="1"/>
</dbReference>
<feature type="region of interest" description="Disordered" evidence="3">
    <location>
        <begin position="393"/>
        <end position="414"/>
    </location>
</feature>
<dbReference type="InterPro" id="IPR020845">
    <property type="entry name" value="AMP-binding_CS"/>
</dbReference>
<dbReference type="Pfam" id="PF00501">
    <property type="entry name" value="AMP-binding"/>
    <property type="match status" value="1"/>
</dbReference>
<dbReference type="AlphaFoldDB" id="A0A4Q2EFE6"/>
<dbReference type="GO" id="GO:0016020">
    <property type="term" value="C:membrane"/>
    <property type="evidence" value="ECO:0007669"/>
    <property type="project" value="TreeGrafter"/>
</dbReference>
<dbReference type="EMBL" id="PPCV01000004">
    <property type="protein sequence ID" value="RXW32227.1"/>
    <property type="molecule type" value="Genomic_DNA"/>
</dbReference>
<keyword evidence="5" id="KW-0436">Ligase</keyword>
<dbReference type="PANTHER" id="PTHR43272">
    <property type="entry name" value="LONG-CHAIN-FATTY-ACID--COA LIGASE"/>
    <property type="match status" value="1"/>
</dbReference>
<dbReference type="GO" id="GO:0005524">
    <property type="term" value="F:ATP binding"/>
    <property type="evidence" value="ECO:0007669"/>
    <property type="project" value="UniProtKB-KW"/>
</dbReference>
<comment type="caution">
    <text evidence="5">The sequence shown here is derived from an EMBL/GenBank/DDBJ whole genome shotgun (WGS) entry which is preliminary data.</text>
</comment>
<dbReference type="PROSITE" id="PS00455">
    <property type="entry name" value="AMP_BINDING"/>
    <property type="match status" value="1"/>
</dbReference>
<gene>
    <name evidence="5" type="ORF">C1706_06570</name>
</gene>